<dbReference type="InterPro" id="IPR015424">
    <property type="entry name" value="PyrdxlP-dep_Trfase"/>
</dbReference>
<evidence type="ECO:0000313" key="3">
    <source>
        <dbReference type="EMBL" id="PHT66008.1"/>
    </source>
</evidence>
<dbReference type="InterPro" id="IPR015422">
    <property type="entry name" value="PyrdxlP-dep_Trfase_small"/>
</dbReference>
<dbReference type="Gramene" id="PHT66008">
    <property type="protein sequence ID" value="PHT66008"/>
    <property type="gene ID" value="T459_30433"/>
</dbReference>
<protein>
    <recommendedName>
        <fullName evidence="2">Aminotransferase class I/classII large domain-containing protein</fullName>
    </recommendedName>
</protein>
<name>A0A2G2Y8E3_CAPAN</name>
<gene>
    <name evidence="3" type="ORF">T459_30433</name>
</gene>
<sequence length="132" mass="15114">MGINILKSNTGLFGWMDLRKLPKENTFDSEIELWRMISNDVKLNVSPGCSFHCSEPGWFRVCFANMDDETLRIALERIKNFVLQHKGNNEGGIKKLTCPKCKLEISLPFRVLNDFMNSRHSPISSPLVKART</sequence>
<evidence type="ECO:0000256" key="1">
    <source>
        <dbReference type="ARBA" id="ARBA00022898"/>
    </source>
</evidence>
<dbReference type="Proteomes" id="UP000222542">
    <property type="component" value="Unassembled WGS sequence"/>
</dbReference>
<dbReference type="EMBL" id="AYRZ02000012">
    <property type="protein sequence ID" value="PHT66008.1"/>
    <property type="molecule type" value="Genomic_DNA"/>
</dbReference>
<dbReference type="PANTHER" id="PTHR43795:SF66">
    <property type="entry name" value="1-AMINOCYCLOPROPANE-1-CARBOXYLATE SYNTHASE-LIKE"/>
    <property type="match status" value="1"/>
</dbReference>
<reference evidence="3 4" key="1">
    <citation type="journal article" date="2014" name="Nat. Genet.">
        <title>Genome sequence of the hot pepper provides insights into the evolution of pungency in Capsicum species.</title>
        <authorList>
            <person name="Kim S."/>
            <person name="Park M."/>
            <person name="Yeom S.I."/>
            <person name="Kim Y.M."/>
            <person name="Lee J.M."/>
            <person name="Lee H.A."/>
            <person name="Seo E."/>
            <person name="Choi J."/>
            <person name="Cheong K."/>
            <person name="Kim K.T."/>
            <person name="Jung K."/>
            <person name="Lee G.W."/>
            <person name="Oh S.K."/>
            <person name="Bae C."/>
            <person name="Kim S.B."/>
            <person name="Lee H.Y."/>
            <person name="Kim S.Y."/>
            <person name="Kim M.S."/>
            <person name="Kang B.C."/>
            <person name="Jo Y.D."/>
            <person name="Yang H.B."/>
            <person name="Jeong H.J."/>
            <person name="Kang W.H."/>
            <person name="Kwon J.K."/>
            <person name="Shin C."/>
            <person name="Lim J.Y."/>
            <person name="Park J.H."/>
            <person name="Huh J.H."/>
            <person name="Kim J.S."/>
            <person name="Kim B.D."/>
            <person name="Cohen O."/>
            <person name="Paran I."/>
            <person name="Suh M.C."/>
            <person name="Lee S.B."/>
            <person name="Kim Y.K."/>
            <person name="Shin Y."/>
            <person name="Noh S.J."/>
            <person name="Park J."/>
            <person name="Seo Y.S."/>
            <person name="Kwon S.Y."/>
            <person name="Kim H.A."/>
            <person name="Park J.M."/>
            <person name="Kim H.J."/>
            <person name="Choi S.B."/>
            <person name="Bosland P.W."/>
            <person name="Reeves G."/>
            <person name="Jo S.H."/>
            <person name="Lee B.W."/>
            <person name="Cho H.T."/>
            <person name="Choi H.S."/>
            <person name="Lee M.S."/>
            <person name="Yu Y."/>
            <person name="Do Choi Y."/>
            <person name="Park B.S."/>
            <person name="van Deynze A."/>
            <person name="Ashrafi H."/>
            <person name="Hill T."/>
            <person name="Kim W.T."/>
            <person name="Pai H.S."/>
            <person name="Ahn H.K."/>
            <person name="Yeam I."/>
            <person name="Giovannoni J.J."/>
            <person name="Rose J.K."/>
            <person name="Sorensen I."/>
            <person name="Lee S.J."/>
            <person name="Kim R.W."/>
            <person name="Choi I.Y."/>
            <person name="Choi B.S."/>
            <person name="Lim J.S."/>
            <person name="Lee Y.H."/>
            <person name="Choi D."/>
        </authorList>
    </citation>
    <scope>NUCLEOTIDE SEQUENCE [LARGE SCALE GENOMIC DNA]</scope>
    <source>
        <strain evidence="4">cv. CM334</strain>
    </source>
</reference>
<dbReference type="Pfam" id="PF00155">
    <property type="entry name" value="Aminotran_1_2"/>
    <property type="match status" value="1"/>
</dbReference>
<proteinExistence type="predicted"/>
<dbReference type="GO" id="GO:0030170">
    <property type="term" value="F:pyridoxal phosphate binding"/>
    <property type="evidence" value="ECO:0007669"/>
    <property type="project" value="InterPro"/>
</dbReference>
<dbReference type="InterPro" id="IPR050478">
    <property type="entry name" value="Ethylene_sulfur-biosynth"/>
</dbReference>
<reference evidence="3 4" key="2">
    <citation type="journal article" date="2017" name="Genome Biol.">
        <title>New reference genome sequences of hot pepper reveal the massive evolution of plant disease-resistance genes by retroduplication.</title>
        <authorList>
            <person name="Kim S."/>
            <person name="Park J."/>
            <person name="Yeom S.I."/>
            <person name="Kim Y.M."/>
            <person name="Seo E."/>
            <person name="Kim K.T."/>
            <person name="Kim M.S."/>
            <person name="Lee J.M."/>
            <person name="Cheong K."/>
            <person name="Shin H.S."/>
            <person name="Kim S.B."/>
            <person name="Han K."/>
            <person name="Lee J."/>
            <person name="Park M."/>
            <person name="Lee H.A."/>
            <person name="Lee H.Y."/>
            <person name="Lee Y."/>
            <person name="Oh S."/>
            <person name="Lee J.H."/>
            <person name="Choi E."/>
            <person name="Choi E."/>
            <person name="Lee S.E."/>
            <person name="Jeon J."/>
            <person name="Kim H."/>
            <person name="Choi G."/>
            <person name="Song H."/>
            <person name="Lee J."/>
            <person name="Lee S.C."/>
            <person name="Kwon J.K."/>
            <person name="Lee H.Y."/>
            <person name="Koo N."/>
            <person name="Hong Y."/>
            <person name="Kim R.W."/>
            <person name="Kang W.H."/>
            <person name="Huh J.H."/>
            <person name="Kang B.C."/>
            <person name="Yang T.J."/>
            <person name="Lee Y.H."/>
            <person name="Bennetzen J.L."/>
            <person name="Choi D."/>
        </authorList>
    </citation>
    <scope>NUCLEOTIDE SEQUENCE [LARGE SCALE GENOMIC DNA]</scope>
    <source>
        <strain evidence="4">cv. CM334</strain>
    </source>
</reference>
<dbReference type="SMR" id="A0A2G2Y8E3"/>
<dbReference type="OMA" id="WRMISND"/>
<keyword evidence="1" id="KW-0663">Pyridoxal phosphate</keyword>
<dbReference type="Gene3D" id="3.90.1150.10">
    <property type="entry name" value="Aspartate Aminotransferase, domain 1"/>
    <property type="match status" value="1"/>
</dbReference>
<evidence type="ECO:0000259" key="2">
    <source>
        <dbReference type="Pfam" id="PF00155"/>
    </source>
</evidence>
<evidence type="ECO:0000313" key="4">
    <source>
        <dbReference type="Proteomes" id="UP000222542"/>
    </source>
</evidence>
<feature type="domain" description="Aminotransferase class I/classII large" evidence="2">
    <location>
        <begin position="2"/>
        <end position="78"/>
    </location>
</feature>
<dbReference type="AlphaFoldDB" id="A0A2G2Y8E3"/>
<keyword evidence="4" id="KW-1185">Reference proteome</keyword>
<accession>A0A2G2Y8E3</accession>
<dbReference type="SUPFAM" id="SSF53383">
    <property type="entry name" value="PLP-dependent transferases"/>
    <property type="match status" value="1"/>
</dbReference>
<dbReference type="InterPro" id="IPR004839">
    <property type="entry name" value="Aminotransferase_I/II_large"/>
</dbReference>
<dbReference type="PANTHER" id="PTHR43795">
    <property type="entry name" value="BIFUNCTIONAL ASPARTATE AMINOTRANSFERASE AND GLUTAMATE/ASPARTATE-PREPHENATE AMINOTRANSFERASE-RELATED"/>
    <property type="match status" value="1"/>
</dbReference>
<dbReference type="STRING" id="4072.A0A2G2Y8E3"/>
<comment type="caution">
    <text evidence="3">The sequence shown here is derived from an EMBL/GenBank/DDBJ whole genome shotgun (WGS) entry which is preliminary data.</text>
</comment>
<organism evidence="3 4">
    <name type="scientific">Capsicum annuum</name>
    <name type="common">Capsicum pepper</name>
    <dbReference type="NCBI Taxonomy" id="4072"/>
    <lineage>
        <taxon>Eukaryota</taxon>
        <taxon>Viridiplantae</taxon>
        <taxon>Streptophyta</taxon>
        <taxon>Embryophyta</taxon>
        <taxon>Tracheophyta</taxon>
        <taxon>Spermatophyta</taxon>
        <taxon>Magnoliopsida</taxon>
        <taxon>eudicotyledons</taxon>
        <taxon>Gunneridae</taxon>
        <taxon>Pentapetalae</taxon>
        <taxon>asterids</taxon>
        <taxon>lamiids</taxon>
        <taxon>Solanales</taxon>
        <taxon>Solanaceae</taxon>
        <taxon>Solanoideae</taxon>
        <taxon>Capsiceae</taxon>
        <taxon>Capsicum</taxon>
    </lineage>
</organism>